<dbReference type="AlphaFoldDB" id="A0A6P8BGW1"/>
<keyword evidence="1" id="KW-0560">Oxidoreductase</keyword>
<dbReference type="GeneID" id="41956986"/>
<evidence type="ECO:0000313" key="4">
    <source>
        <dbReference type="Proteomes" id="UP000515153"/>
    </source>
</evidence>
<evidence type="ECO:0000259" key="3">
    <source>
        <dbReference type="Pfam" id="PF01370"/>
    </source>
</evidence>
<dbReference type="FunFam" id="3.40.50.720:FF:000191">
    <property type="entry name" value="Methylglyoxal reductase (NADPH-dependent)"/>
    <property type="match status" value="1"/>
</dbReference>
<evidence type="ECO:0000313" key="5">
    <source>
        <dbReference type="RefSeq" id="XP_030986276.1"/>
    </source>
</evidence>
<dbReference type="GO" id="GO:0016616">
    <property type="term" value="F:oxidoreductase activity, acting on the CH-OH group of donors, NAD or NADP as acceptor"/>
    <property type="evidence" value="ECO:0007669"/>
    <property type="project" value="TreeGrafter"/>
</dbReference>
<dbReference type="InterPro" id="IPR036291">
    <property type="entry name" value="NAD(P)-bd_dom_sf"/>
</dbReference>
<dbReference type="Proteomes" id="UP000515153">
    <property type="component" value="Unplaced"/>
</dbReference>
<dbReference type="PANTHER" id="PTHR10366:SF564">
    <property type="entry name" value="STEROL-4-ALPHA-CARBOXYLATE 3-DEHYDROGENASE, DECARBOXYLATING"/>
    <property type="match status" value="1"/>
</dbReference>
<name>A0A6P8BGW1_PYRGI</name>
<dbReference type="RefSeq" id="XP_030986276.1">
    <property type="nucleotide sequence ID" value="XM_031122074.1"/>
</dbReference>
<dbReference type="InterPro" id="IPR001509">
    <property type="entry name" value="Epimerase_deHydtase"/>
</dbReference>
<dbReference type="KEGG" id="pgri:PgNI_02003"/>
<keyword evidence="4" id="KW-1185">Reference proteome</keyword>
<dbReference type="InterPro" id="IPR050425">
    <property type="entry name" value="NAD(P)_dehydrat-like"/>
</dbReference>
<sequence>MTSKPIVLITGASGFIAAHTLDQLLEKGYRVIATVRSEAKADIIRDAHPSLRKDQLDFAIVPDIARPDAFDEAVKTPGIEFVMHIASPVSMNYKHPSELVDPAVIGTTGILKALARSAPSVKRVVITSSTAAIMDMERELDAKCLLNESSWNPNTLEDAIAHPENVKTAYFVSKTLAEKAAWDFVRDPAVKFDLVTINPPIVFGPVVPYFANAESVNFSNGLILDLLRGKWKETGIPATGGVFTWVDVRDVAAAHILAIEVPEAGGKRLLTIGGTFGNRDILEVARKNFGEKYADKLPGADAKGGEIPPEDARCSFDSSATDKILGIKWRNLEETIGDTIRGFQSVGV</sequence>
<reference evidence="5" key="3">
    <citation type="submission" date="2025-08" db="UniProtKB">
        <authorList>
            <consortium name="RefSeq"/>
        </authorList>
    </citation>
    <scope>IDENTIFICATION</scope>
    <source>
        <strain evidence="5">NI907</strain>
    </source>
</reference>
<protein>
    <recommendedName>
        <fullName evidence="3">NAD-dependent epimerase/dehydratase domain-containing protein</fullName>
    </recommendedName>
</protein>
<reference evidence="5" key="1">
    <citation type="journal article" date="2019" name="Mol. Biol. Evol.">
        <title>Blast fungal genomes show frequent chromosomal changes, gene gains and losses, and effector gene turnover.</title>
        <authorList>
            <person name="Gomez Luciano L.B."/>
            <person name="Jason Tsai I."/>
            <person name="Chuma I."/>
            <person name="Tosa Y."/>
            <person name="Chen Y.H."/>
            <person name="Li J.Y."/>
            <person name="Li M.Y."/>
            <person name="Jade Lu M.Y."/>
            <person name="Nakayashiki H."/>
            <person name="Li W.H."/>
        </authorList>
    </citation>
    <scope>NUCLEOTIDE SEQUENCE</scope>
    <source>
        <strain evidence="5">NI907</strain>
    </source>
</reference>
<dbReference type="SUPFAM" id="SSF51735">
    <property type="entry name" value="NAD(P)-binding Rossmann-fold domains"/>
    <property type="match status" value="1"/>
</dbReference>
<evidence type="ECO:0000256" key="1">
    <source>
        <dbReference type="ARBA" id="ARBA00023002"/>
    </source>
</evidence>
<proteinExistence type="inferred from homology"/>
<organism evidence="4 5">
    <name type="scientific">Pyricularia grisea</name>
    <name type="common">Crabgrass-specific blast fungus</name>
    <name type="synonym">Magnaporthe grisea</name>
    <dbReference type="NCBI Taxonomy" id="148305"/>
    <lineage>
        <taxon>Eukaryota</taxon>
        <taxon>Fungi</taxon>
        <taxon>Dikarya</taxon>
        <taxon>Ascomycota</taxon>
        <taxon>Pezizomycotina</taxon>
        <taxon>Sordariomycetes</taxon>
        <taxon>Sordariomycetidae</taxon>
        <taxon>Magnaporthales</taxon>
        <taxon>Pyriculariaceae</taxon>
        <taxon>Pyricularia</taxon>
    </lineage>
</organism>
<comment type="similarity">
    <text evidence="2">Belongs to the NAD(P)-dependent epimerase/dehydratase family. Dihydroflavonol-4-reductase subfamily.</text>
</comment>
<dbReference type="Gene3D" id="3.40.50.720">
    <property type="entry name" value="NAD(P)-binding Rossmann-like Domain"/>
    <property type="match status" value="1"/>
</dbReference>
<dbReference type="CDD" id="cd05227">
    <property type="entry name" value="AR_SDR_e"/>
    <property type="match status" value="1"/>
</dbReference>
<accession>A0A6P8BGW1</accession>
<feature type="domain" description="NAD-dependent epimerase/dehydratase" evidence="3">
    <location>
        <begin position="7"/>
        <end position="268"/>
    </location>
</feature>
<dbReference type="PANTHER" id="PTHR10366">
    <property type="entry name" value="NAD DEPENDENT EPIMERASE/DEHYDRATASE"/>
    <property type="match status" value="1"/>
</dbReference>
<gene>
    <name evidence="5" type="ORF">PgNI_02003</name>
</gene>
<evidence type="ECO:0000256" key="2">
    <source>
        <dbReference type="ARBA" id="ARBA00023445"/>
    </source>
</evidence>
<dbReference type="Pfam" id="PF01370">
    <property type="entry name" value="Epimerase"/>
    <property type="match status" value="1"/>
</dbReference>
<reference evidence="5" key="2">
    <citation type="submission" date="2019-10" db="EMBL/GenBank/DDBJ databases">
        <authorList>
            <consortium name="NCBI Genome Project"/>
        </authorList>
    </citation>
    <scope>NUCLEOTIDE SEQUENCE</scope>
    <source>
        <strain evidence="5">NI907</strain>
    </source>
</reference>